<keyword evidence="9 11" id="KW-0899">Viral immunoevasion</keyword>
<dbReference type="InterPro" id="IPR027481">
    <property type="entry name" value="HIV-1_Nef_core_sf"/>
</dbReference>
<keyword evidence="4" id="KW-0945">Host-virus interaction</keyword>
<reference evidence="13 14" key="1">
    <citation type="journal article" date="2006" name="Virology">
        <title>Molecular characterization of a novel simian immunodeficiency virus lineage (SIVtal) from northern talapoins (Miopithecus ogouensis).</title>
        <authorList>
            <person name="Liegeois F."/>
            <person name="Courgnaud V."/>
            <person name="Switzer W.M."/>
            <person name="Murphy H.W."/>
            <person name="Loul S."/>
            <person name="Aghokeng A."/>
            <person name="Pourrut X."/>
            <person name="Mpoudi-Ngole E."/>
            <person name="Delaporte E."/>
            <person name="Peeters M."/>
        </authorList>
    </citation>
    <scope>NUCLEOTIDE SEQUENCE [LARGE SCALE GENOMIC DNA]</scope>
    <source>
        <strain evidence="13">SIVtal-01CM8023</strain>
    </source>
</reference>
<dbReference type="GO" id="GO:0005525">
    <property type="term" value="F:GTP binding"/>
    <property type="evidence" value="ECO:0007669"/>
    <property type="project" value="InterPro"/>
</dbReference>
<evidence type="ECO:0000256" key="8">
    <source>
        <dbReference type="ARBA" id="ARBA00023136"/>
    </source>
</evidence>
<evidence type="ECO:0000256" key="1">
    <source>
        <dbReference type="ARBA" id="ARBA00006933"/>
    </source>
</evidence>
<name>Q1XE71_SIV</name>
<dbReference type="EMBL" id="AM182197">
    <property type="protein sequence ID" value="CAJ57816.1"/>
    <property type="molecule type" value="Genomic_DNA"/>
</dbReference>
<evidence type="ECO:0000256" key="12">
    <source>
        <dbReference type="SAM" id="MobiDB-lite"/>
    </source>
</evidence>
<evidence type="ECO:0000256" key="11">
    <source>
        <dbReference type="RuleBase" id="RU000344"/>
    </source>
</evidence>
<evidence type="ECO:0000256" key="10">
    <source>
        <dbReference type="ARBA" id="ARBA00023288"/>
    </source>
</evidence>
<feature type="region of interest" description="Disordered" evidence="12">
    <location>
        <begin position="1"/>
        <end position="20"/>
    </location>
</feature>
<keyword evidence="3" id="KW-1032">Host cell membrane</keyword>
<evidence type="ECO:0000256" key="4">
    <source>
        <dbReference type="ARBA" id="ARBA00022581"/>
    </source>
</evidence>
<evidence type="ECO:0000256" key="9">
    <source>
        <dbReference type="ARBA" id="ARBA00023280"/>
    </source>
</evidence>
<keyword evidence="5 11" id="KW-0519">Myristate</keyword>
<organism evidence="13 14">
    <name type="scientific">Simian immunodeficiency virus</name>
    <name type="common">SIV</name>
    <dbReference type="NCBI Taxonomy" id="11723"/>
    <lineage>
        <taxon>Viruses</taxon>
        <taxon>Riboviria</taxon>
        <taxon>Pararnavirae</taxon>
        <taxon>Artverviricota</taxon>
        <taxon>Revtraviricetes</taxon>
        <taxon>Ortervirales</taxon>
        <taxon>Retroviridae</taxon>
        <taxon>Orthoretrovirinae</taxon>
        <taxon>Lentivirus</taxon>
        <taxon>Lentivirus simimdef</taxon>
    </lineage>
</organism>
<evidence type="ECO:0000256" key="7">
    <source>
        <dbReference type="ARBA" id="ARBA00023026"/>
    </source>
</evidence>
<dbReference type="Pfam" id="PF00469">
    <property type="entry name" value="F-protein"/>
    <property type="match status" value="1"/>
</dbReference>
<keyword evidence="7 11" id="KW-0843">Virulence</keyword>
<dbReference type="SUPFAM" id="SSF55671">
    <property type="entry name" value="Regulatory factor Nef"/>
    <property type="match status" value="1"/>
</dbReference>
<dbReference type="Gene3D" id="3.30.62.10">
    <property type="entry name" value="Nef Regulatory Factor"/>
    <property type="match status" value="1"/>
</dbReference>
<evidence type="ECO:0000256" key="6">
    <source>
        <dbReference type="ARBA" id="ARBA00022870"/>
    </source>
</evidence>
<sequence>MGSVKSKLLGETASQRLQGSPGAGRLVYWRLRDGQCRQLQRSRGERGKGLNIALLDAGWQASDANWMGKALSEGEVWYEKEQEENDMELVGFPVRPQVPLRPCNYKLGIDFSFFLKEKGGLKGIFYNNRRHAILNLYAHNEWGILPDWQSYTEGPGTRYPLCFGILWKLCPVEIHEDDTEDGHLLMHPAYDGQQEDPWGEALVWVFDEKLAYTPGAKMAEYDRLERKKKELLAPPQTASS</sequence>
<evidence type="ECO:0000313" key="14">
    <source>
        <dbReference type="Proteomes" id="UP000258705"/>
    </source>
</evidence>
<evidence type="ECO:0000256" key="2">
    <source>
        <dbReference type="ARBA" id="ARBA00013526"/>
    </source>
</evidence>
<keyword evidence="6" id="KW-1043">Host membrane</keyword>
<proteinExistence type="inferred from homology"/>
<evidence type="ECO:0000256" key="5">
    <source>
        <dbReference type="ARBA" id="ARBA00022707"/>
    </source>
</evidence>
<keyword evidence="10 11" id="KW-0449">Lipoprotein</keyword>
<evidence type="ECO:0000256" key="3">
    <source>
        <dbReference type="ARBA" id="ARBA00022511"/>
    </source>
</evidence>
<protein>
    <recommendedName>
        <fullName evidence="2 11">Protein Nef</fullName>
    </recommendedName>
</protein>
<gene>
    <name evidence="13" type="primary">NEF</name>
</gene>
<organismHost>
    <name type="scientific">Pan troglodytes</name>
    <name type="common">Chimpanzee</name>
    <dbReference type="NCBI Taxonomy" id="9598"/>
</organismHost>
<accession>Q1XE71</accession>
<evidence type="ECO:0000313" key="13">
    <source>
        <dbReference type="EMBL" id="CAJ57816.1"/>
    </source>
</evidence>
<keyword evidence="8" id="KW-0472">Membrane</keyword>
<dbReference type="InterPro" id="IPR001558">
    <property type="entry name" value="HIV_Nef"/>
</dbReference>
<dbReference type="Proteomes" id="UP000258705">
    <property type="component" value="Segment"/>
</dbReference>
<organismHost>
    <name type="scientific">Cercopithecidae</name>
    <name type="common">Old World monkeys</name>
    <dbReference type="NCBI Taxonomy" id="9527"/>
</organismHost>
<comment type="similarity">
    <text evidence="1 11">Belongs to the lentivirus primate group Nef protein family.</text>
</comment>